<evidence type="ECO:0000313" key="3">
    <source>
        <dbReference type="Proteomes" id="UP000609121"/>
    </source>
</evidence>
<protein>
    <submittedName>
        <fullName evidence="2">Uncharacterized protein</fullName>
    </submittedName>
</protein>
<evidence type="ECO:0000313" key="2">
    <source>
        <dbReference type="EMBL" id="MBE3637370.1"/>
    </source>
</evidence>
<dbReference type="AlphaFoldDB" id="A0A8J6Z6K1"/>
<gene>
    <name evidence="2" type="ORF">ICN82_04030</name>
</gene>
<feature type="region of interest" description="Disordered" evidence="1">
    <location>
        <begin position="189"/>
        <end position="250"/>
    </location>
</feature>
<dbReference type="RefSeq" id="WP_193179891.1">
    <property type="nucleotide sequence ID" value="NZ_JACVXA010000008.1"/>
</dbReference>
<feature type="compositionally biased region" description="Polar residues" evidence="1">
    <location>
        <begin position="234"/>
        <end position="250"/>
    </location>
</feature>
<evidence type="ECO:0000256" key="1">
    <source>
        <dbReference type="SAM" id="MobiDB-lite"/>
    </source>
</evidence>
<proteinExistence type="predicted"/>
<name>A0A8J6Z6K1_9RHOB</name>
<reference evidence="2" key="1">
    <citation type="submission" date="2020-09" db="EMBL/GenBank/DDBJ databases">
        <title>A novel bacterium of genus Mangrovicoccus, isolated from South China Sea.</title>
        <authorList>
            <person name="Huang H."/>
            <person name="Mo K."/>
            <person name="Hu Y."/>
        </authorList>
    </citation>
    <scope>NUCLEOTIDE SEQUENCE</scope>
    <source>
        <strain evidence="2">HB182678</strain>
    </source>
</reference>
<dbReference type="EMBL" id="JACVXA010000008">
    <property type="protein sequence ID" value="MBE3637370.1"/>
    <property type="molecule type" value="Genomic_DNA"/>
</dbReference>
<keyword evidence="3" id="KW-1185">Reference proteome</keyword>
<dbReference type="Proteomes" id="UP000609121">
    <property type="component" value="Unassembled WGS sequence"/>
</dbReference>
<organism evidence="2 3">
    <name type="scientific">Mangrovicoccus algicola</name>
    <dbReference type="NCBI Taxonomy" id="2771008"/>
    <lineage>
        <taxon>Bacteria</taxon>
        <taxon>Pseudomonadati</taxon>
        <taxon>Pseudomonadota</taxon>
        <taxon>Alphaproteobacteria</taxon>
        <taxon>Rhodobacterales</taxon>
        <taxon>Paracoccaceae</taxon>
        <taxon>Mangrovicoccus</taxon>
    </lineage>
</organism>
<accession>A0A8J6Z6K1</accession>
<sequence>MPDGSMHNQFTSNIALWETLRPVDKRFTKPITGKSYKGDSPNPTYIIMKLTEVLGPIGGRWGFNVVRETIREGVPHQIPVEIEEVMRDGPPDAPPRLMSRKQRFEIIREQHHQLEIEFWLVDKESGERRTFSAFGGTPMVYMAKSGKWIVDEDAAKKSLTDAYTKAASWLGACADIFLGIFDDKYTSQPHNAPGMDGPSAQQQQPKQDGGWEWDGNPDAPLRGEQQPQQGTQQNPRTPDTQRQNSAPSGW</sequence>
<comment type="caution">
    <text evidence="2">The sequence shown here is derived from an EMBL/GenBank/DDBJ whole genome shotgun (WGS) entry which is preliminary data.</text>
</comment>